<evidence type="ECO:0000256" key="1">
    <source>
        <dbReference type="SAM" id="MobiDB-lite"/>
    </source>
</evidence>
<sequence length="67" mass="6089">MVTQGASVAATTSSTGWSCRVGAVATDPPDALTATGTATGTGTGTGTGTATGTVATAGPGAADQRCG</sequence>
<protein>
    <submittedName>
        <fullName evidence="2">Uncharacterized protein</fullName>
    </submittedName>
</protein>
<feature type="compositionally biased region" description="Low complexity" evidence="1">
    <location>
        <begin position="23"/>
        <end position="38"/>
    </location>
</feature>
<dbReference type="Proteomes" id="UP000655208">
    <property type="component" value="Unassembled WGS sequence"/>
</dbReference>
<gene>
    <name evidence="2" type="ORF">GCM10011594_29150</name>
</gene>
<evidence type="ECO:0000313" key="3">
    <source>
        <dbReference type="Proteomes" id="UP000655208"/>
    </source>
</evidence>
<feature type="compositionally biased region" description="Low complexity" evidence="1">
    <location>
        <begin position="50"/>
        <end position="67"/>
    </location>
</feature>
<reference evidence="2" key="1">
    <citation type="journal article" date="2014" name="Int. J. Syst. Evol. Microbiol.">
        <title>Complete genome sequence of Corynebacterium casei LMG S-19264T (=DSM 44701T), isolated from a smear-ripened cheese.</title>
        <authorList>
            <consortium name="US DOE Joint Genome Institute (JGI-PGF)"/>
            <person name="Walter F."/>
            <person name="Albersmeier A."/>
            <person name="Kalinowski J."/>
            <person name="Ruckert C."/>
        </authorList>
    </citation>
    <scope>NUCLEOTIDE SEQUENCE</scope>
    <source>
        <strain evidence="2">CGMCC 4.7308</strain>
    </source>
</reference>
<proteinExistence type="predicted"/>
<reference evidence="2" key="2">
    <citation type="submission" date="2020-09" db="EMBL/GenBank/DDBJ databases">
        <authorList>
            <person name="Sun Q."/>
            <person name="Zhou Y."/>
        </authorList>
    </citation>
    <scope>NUCLEOTIDE SEQUENCE</scope>
    <source>
        <strain evidence="2">CGMCC 4.7308</strain>
    </source>
</reference>
<feature type="compositionally biased region" description="Gly residues" evidence="1">
    <location>
        <begin position="39"/>
        <end position="49"/>
    </location>
</feature>
<evidence type="ECO:0000313" key="2">
    <source>
        <dbReference type="EMBL" id="GGM07300.1"/>
    </source>
</evidence>
<name>A0A917T1U3_9ACTN</name>
<accession>A0A917T1U3</accession>
<comment type="caution">
    <text evidence="2">The sequence shown here is derived from an EMBL/GenBank/DDBJ whole genome shotgun (WGS) entry which is preliminary data.</text>
</comment>
<feature type="compositionally biased region" description="Polar residues" evidence="1">
    <location>
        <begin position="1"/>
        <end position="17"/>
    </location>
</feature>
<keyword evidence="3" id="KW-1185">Reference proteome</keyword>
<dbReference type="AlphaFoldDB" id="A0A917T1U3"/>
<feature type="region of interest" description="Disordered" evidence="1">
    <location>
        <begin position="1"/>
        <end position="67"/>
    </location>
</feature>
<dbReference type="EMBL" id="BMNA01000005">
    <property type="protein sequence ID" value="GGM07300.1"/>
    <property type="molecule type" value="Genomic_DNA"/>
</dbReference>
<organism evidence="2 3">
    <name type="scientific">Nakamurella endophytica</name>
    <dbReference type="NCBI Taxonomy" id="1748367"/>
    <lineage>
        <taxon>Bacteria</taxon>
        <taxon>Bacillati</taxon>
        <taxon>Actinomycetota</taxon>
        <taxon>Actinomycetes</taxon>
        <taxon>Nakamurellales</taxon>
        <taxon>Nakamurellaceae</taxon>
        <taxon>Nakamurella</taxon>
    </lineage>
</organism>